<protein>
    <submittedName>
        <fullName evidence="1">Uncharacterized protein</fullName>
    </submittedName>
</protein>
<evidence type="ECO:0000313" key="2">
    <source>
        <dbReference type="Proteomes" id="UP000699462"/>
    </source>
</evidence>
<sequence>MHTYTYILYNSSIHTGKYVMHRMVQNFSEKTSSPFSSLFDVIF</sequence>
<accession>A0A8T0DWW1</accession>
<keyword evidence="2" id="KW-1185">Reference proteome</keyword>
<feature type="non-terminal residue" evidence="1">
    <location>
        <position position="43"/>
    </location>
</feature>
<gene>
    <name evidence="1" type="ORF">P879_05950</name>
</gene>
<proteinExistence type="predicted"/>
<organism evidence="1 2">
    <name type="scientific">Paragonimus westermani</name>
    <dbReference type="NCBI Taxonomy" id="34504"/>
    <lineage>
        <taxon>Eukaryota</taxon>
        <taxon>Metazoa</taxon>
        <taxon>Spiralia</taxon>
        <taxon>Lophotrochozoa</taxon>
        <taxon>Platyhelminthes</taxon>
        <taxon>Trematoda</taxon>
        <taxon>Digenea</taxon>
        <taxon>Plagiorchiida</taxon>
        <taxon>Troglotremata</taxon>
        <taxon>Troglotrematidae</taxon>
        <taxon>Paragonimus</taxon>
    </lineage>
</organism>
<dbReference type="Proteomes" id="UP000699462">
    <property type="component" value="Unassembled WGS sequence"/>
</dbReference>
<dbReference type="EMBL" id="JTDF01000408">
    <property type="protein sequence ID" value="KAF8571632.1"/>
    <property type="molecule type" value="Genomic_DNA"/>
</dbReference>
<dbReference type="AlphaFoldDB" id="A0A8T0DWW1"/>
<evidence type="ECO:0000313" key="1">
    <source>
        <dbReference type="EMBL" id="KAF8571632.1"/>
    </source>
</evidence>
<name>A0A8T0DWW1_9TREM</name>
<comment type="caution">
    <text evidence="1">The sequence shown here is derived from an EMBL/GenBank/DDBJ whole genome shotgun (WGS) entry which is preliminary data.</text>
</comment>
<reference evidence="1 2" key="1">
    <citation type="submission" date="2019-07" db="EMBL/GenBank/DDBJ databases">
        <title>Annotation for the trematode Paragonimus westermani.</title>
        <authorList>
            <person name="Choi Y.-J."/>
        </authorList>
    </citation>
    <scope>NUCLEOTIDE SEQUENCE [LARGE SCALE GENOMIC DNA]</scope>
    <source>
        <strain evidence="1">180907_Pwestermani</strain>
    </source>
</reference>